<organism evidence="2 3">
    <name type="scientific">Enterococcus durans</name>
    <dbReference type="NCBI Taxonomy" id="53345"/>
    <lineage>
        <taxon>Bacteria</taxon>
        <taxon>Bacillati</taxon>
        <taxon>Bacillota</taxon>
        <taxon>Bacilli</taxon>
        <taxon>Lactobacillales</taxon>
        <taxon>Enterococcaceae</taxon>
        <taxon>Enterococcus</taxon>
    </lineage>
</organism>
<evidence type="ECO:0000313" key="2">
    <source>
        <dbReference type="EMBL" id="KAA9202213.1"/>
    </source>
</evidence>
<dbReference type="Proteomes" id="UP000326078">
    <property type="component" value="Unassembled WGS sequence"/>
</dbReference>
<gene>
    <name evidence="2" type="ORF">F6X95_14615</name>
</gene>
<evidence type="ECO:0008006" key="4">
    <source>
        <dbReference type="Google" id="ProtNLM"/>
    </source>
</evidence>
<feature type="signal peptide" evidence="1">
    <location>
        <begin position="1"/>
        <end position="30"/>
    </location>
</feature>
<dbReference type="RefSeq" id="WP_151026769.1">
    <property type="nucleotide sequence ID" value="NZ_VYUK01000031.1"/>
</dbReference>
<evidence type="ECO:0000313" key="3">
    <source>
        <dbReference type="Proteomes" id="UP000326078"/>
    </source>
</evidence>
<feature type="chain" id="PRO_5024997949" description="Secreted protein" evidence="1">
    <location>
        <begin position="31"/>
        <end position="172"/>
    </location>
</feature>
<sequence length="172" mass="18353">MKKQLFKTFLLSTSILTFGSAITPSGAVFASELVEEDSTTSTLVEINDPTVIIEKTDEGIVVTKMESKARAAVARWSGWQYTNVAVSKGVAANAINAALYSGIGAVAGIFGGIPTWALQGLLNGASWTKHGSKPGQAVANLWDKNKNGWIGFYYQRGYDGAGRVVATRYKTL</sequence>
<name>A0A5N0YHR9_9ENTE</name>
<protein>
    <recommendedName>
        <fullName evidence="4">Secreted protein</fullName>
    </recommendedName>
</protein>
<keyword evidence="1" id="KW-0732">Signal</keyword>
<evidence type="ECO:0000256" key="1">
    <source>
        <dbReference type="SAM" id="SignalP"/>
    </source>
</evidence>
<comment type="caution">
    <text evidence="2">The sequence shown here is derived from an EMBL/GenBank/DDBJ whole genome shotgun (WGS) entry which is preliminary data.</text>
</comment>
<accession>A0A5N0YHR9</accession>
<reference evidence="2 3" key="1">
    <citation type="submission" date="2019-09" db="EMBL/GenBank/DDBJ databases">
        <title>Vancomyinc resistant enterococci isolated from farm animals in Switzerland.</title>
        <authorList>
            <person name="Stevens M.J.A."/>
            <person name="Stephan R."/>
            <person name="Morach M."/>
            <person name="Nuesch-Inderbinen M."/>
        </authorList>
    </citation>
    <scope>NUCLEOTIDE SEQUENCE [LARGE SCALE GENOMIC DNA]</scope>
    <source>
        <strain evidence="2 3">GH27</strain>
    </source>
</reference>
<dbReference type="EMBL" id="VYUT01000059">
    <property type="protein sequence ID" value="KAA9202213.1"/>
    <property type="molecule type" value="Genomic_DNA"/>
</dbReference>
<proteinExistence type="predicted"/>
<dbReference type="AlphaFoldDB" id="A0A5N0YHR9"/>